<evidence type="ECO:0000313" key="1">
    <source>
        <dbReference type="EMBL" id="MBB6016798.1"/>
    </source>
</evidence>
<dbReference type="Proteomes" id="UP000629870">
    <property type="component" value="Unassembled WGS sequence"/>
</dbReference>
<evidence type="ECO:0000313" key="4">
    <source>
        <dbReference type="Proteomes" id="UP000629870"/>
    </source>
</evidence>
<dbReference type="OrthoDB" id="9885064at2"/>
<organism evidence="2 3">
    <name type="scientific">Deinococcus radiopugnans ATCC 19172</name>
    <dbReference type="NCBI Taxonomy" id="585398"/>
    <lineage>
        <taxon>Bacteria</taxon>
        <taxon>Thermotogati</taxon>
        <taxon>Deinococcota</taxon>
        <taxon>Deinococci</taxon>
        <taxon>Deinococcales</taxon>
        <taxon>Deinococcaceae</taxon>
        <taxon>Deinococcus</taxon>
    </lineage>
</organism>
<comment type="caution">
    <text evidence="2">The sequence shown here is derived from an EMBL/GenBank/DDBJ whole genome shotgun (WGS) entry which is preliminary data.</text>
</comment>
<reference evidence="1 4" key="2">
    <citation type="submission" date="2020-08" db="EMBL/GenBank/DDBJ databases">
        <title>Genomic Encyclopedia of Type Strains, Phase IV (KMG-IV): sequencing the most valuable type-strain genomes for metagenomic binning, comparative biology and taxonomic classification.</title>
        <authorList>
            <person name="Goeker M."/>
        </authorList>
    </citation>
    <scope>NUCLEOTIDE SEQUENCE [LARGE SCALE GENOMIC DNA]</scope>
    <source>
        <strain evidence="1 4">DSM 12027</strain>
    </source>
</reference>
<dbReference type="Proteomes" id="UP000313988">
    <property type="component" value="Unassembled WGS sequence"/>
</dbReference>
<sequence length="145" mass="15516">MAPPELTELQQAQLEVWVKPAAWAYHAQLPEEQRVNIPRAFQVYADLRLVAADVLETACLDASKQAAGSSGGVKRIKIDGELEVEKFAATNTASVDADTWCAQAARLRAEVSQGQRGGLIRSPLAGIRTGSSGGPAFTITRRGEL</sequence>
<gene>
    <name evidence="2" type="ORF">FHR04_05970</name>
    <name evidence="1" type="ORF">HNQ04_002053</name>
</gene>
<dbReference type="EMBL" id="JACHEW010000009">
    <property type="protein sequence ID" value="MBB6016798.1"/>
    <property type="molecule type" value="Genomic_DNA"/>
</dbReference>
<reference evidence="2 3" key="1">
    <citation type="submission" date="2019-06" db="EMBL/GenBank/DDBJ databases">
        <title>Genome sequence of Deinococcus radiopugnans ATCC 19172.</title>
        <authorList>
            <person name="Maclea K.S."/>
            <person name="Maynard C.R."/>
        </authorList>
    </citation>
    <scope>NUCLEOTIDE SEQUENCE [LARGE SCALE GENOMIC DNA]</scope>
    <source>
        <strain evidence="2 3">ATCC 19172</strain>
    </source>
</reference>
<dbReference type="RefSeq" id="WP_139401579.1">
    <property type="nucleotide sequence ID" value="NZ_JACHEW010000009.1"/>
</dbReference>
<name>A0A5C4Y8K7_9DEIO</name>
<keyword evidence="4" id="KW-1185">Reference proteome</keyword>
<dbReference type="EMBL" id="VDMO01000005">
    <property type="protein sequence ID" value="TNM71913.1"/>
    <property type="molecule type" value="Genomic_DNA"/>
</dbReference>
<protein>
    <submittedName>
        <fullName evidence="2">Uncharacterized protein</fullName>
    </submittedName>
</protein>
<dbReference type="AlphaFoldDB" id="A0A5C4Y8K7"/>
<proteinExistence type="predicted"/>
<evidence type="ECO:0000313" key="3">
    <source>
        <dbReference type="Proteomes" id="UP000313988"/>
    </source>
</evidence>
<evidence type="ECO:0000313" key="2">
    <source>
        <dbReference type="EMBL" id="TNM71913.1"/>
    </source>
</evidence>
<accession>A0A5C4Y8K7</accession>